<dbReference type="OrthoDB" id="5073671at2759"/>
<evidence type="ECO:0000313" key="2">
    <source>
        <dbReference type="Proteomes" id="UP000031575"/>
    </source>
</evidence>
<keyword evidence="2" id="KW-1185">Reference proteome</keyword>
<evidence type="ECO:0000313" key="1">
    <source>
        <dbReference type="EMBL" id="KIH86484.1"/>
    </source>
</evidence>
<dbReference type="EMBL" id="AWTV01000011">
    <property type="protein sequence ID" value="KIH86484.1"/>
    <property type="molecule type" value="Genomic_DNA"/>
</dbReference>
<organism evidence="1 2">
    <name type="scientific">Sporothrix brasiliensis 5110</name>
    <dbReference type="NCBI Taxonomy" id="1398154"/>
    <lineage>
        <taxon>Eukaryota</taxon>
        <taxon>Fungi</taxon>
        <taxon>Dikarya</taxon>
        <taxon>Ascomycota</taxon>
        <taxon>Pezizomycotina</taxon>
        <taxon>Sordariomycetes</taxon>
        <taxon>Sordariomycetidae</taxon>
        <taxon>Ophiostomatales</taxon>
        <taxon>Ophiostomataceae</taxon>
        <taxon>Sporothrix</taxon>
    </lineage>
</organism>
<dbReference type="AlphaFoldDB" id="A0A0C2EK63"/>
<name>A0A0C2EK63_9PEZI</name>
<protein>
    <submittedName>
        <fullName evidence="1">Uncharacterized protein</fullName>
    </submittedName>
</protein>
<dbReference type="Proteomes" id="UP000031575">
    <property type="component" value="Unassembled WGS sequence"/>
</dbReference>
<dbReference type="GeneID" id="63681861"/>
<sequence length="206" mass="22106">MAATSSSPSRLFPPVVNAYSNWGRIKTFDHCGASRGECLYVVESHTYFSGRKPLCARQGLLLHSGTSRKDAVLAAAGNETPGRSLNPDTIVLLPCPDPSAEASTMAIEKMRLATTAGSLRFTIEEGEEMQREEFEWRKVRKGEDNAVASGGFRLVRLTSRCPTAQARSGSMVGSSTQLSALSPAAGGYETVALLAWTMKWTGSTQA</sequence>
<dbReference type="RefSeq" id="XP_040614494.1">
    <property type="nucleotide sequence ID" value="XM_040766940.1"/>
</dbReference>
<reference evidence="1 2" key="1">
    <citation type="journal article" date="2014" name="BMC Genomics">
        <title>Comparative genomics of the major fungal agents of human and animal Sporotrichosis: Sporothrix schenckii and Sporothrix brasiliensis.</title>
        <authorList>
            <person name="Teixeira M.M."/>
            <person name="de Almeida L.G."/>
            <person name="Kubitschek-Barreira P."/>
            <person name="Alves F.L."/>
            <person name="Kioshima E.S."/>
            <person name="Abadio A.K."/>
            <person name="Fernandes L."/>
            <person name="Derengowski L.S."/>
            <person name="Ferreira K.S."/>
            <person name="Souza R.C."/>
            <person name="Ruiz J.C."/>
            <person name="de Andrade N.C."/>
            <person name="Paes H.C."/>
            <person name="Nicola A.M."/>
            <person name="Albuquerque P."/>
            <person name="Gerber A.L."/>
            <person name="Martins V.P."/>
            <person name="Peconick L.D."/>
            <person name="Neto A.V."/>
            <person name="Chaucanez C.B."/>
            <person name="Silva P.A."/>
            <person name="Cunha O.L."/>
            <person name="de Oliveira F.F."/>
            <person name="dos Santos T.C."/>
            <person name="Barros A.L."/>
            <person name="Soares M.A."/>
            <person name="de Oliveira L.M."/>
            <person name="Marini M.M."/>
            <person name="Villalobos-Duno H."/>
            <person name="Cunha M.M."/>
            <person name="de Hoog S."/>
            <person name="da Silveira J.F."/>
            <person name="Henrissat B."/>
            <person name="Nino-Vega G.A."/>
            <person name="Cisalpino P.S."/>
            <person name="Mora-Montes H.M."/>
            <person name="Almeida S.R."/>
            <person name="Stajich J.E."/>
            <person name="Lopes-Bezerra L.M."/>
            <person name="Vasconcelos A.T."/>
            <person name="Felipe M.S."/>
        </authorList>
    </citation>
    <scope>NUCLEOTIDE SEQUENCE [LARGE SCALE GENOMIC DNA]</scope>
    <source>
        <strain evidence="1 2">5110</strain>
    </source>
</reference>
<comment type="caution">
    <text evidence="1">The sequence shown here is derived from an EMBL/GenBank/DDBJ whole genome shotgun (WGS) entry which is preliminary data.</text>
</comment>
<dbReference type="HOGENOM" id="CLU_061850_1_0_1"/>
<proteinExistence type="predicted"/>
<gene>
    <name evidence="1" type="ORF">SPBR_08702</name>
</gene>
<dbReference type="VEuPathDB" id="FungiDB:SPBR_08702"/>
<accession>A0A0C2EK63</accession>